<proteinExistence type="predicted"/>
<dbReference type="GO" id="GO:0005634">
    <property type="term" value="C:nucleus"/>
    <property type="evidence" value="ECO:0007669"/>
    <property type="project" value="InterPro"/>
</dbReference>
<accession>A0A1Z5KG40</accession>
<name>A0A1Z5KG40_FISSO</name>
<evidence type="ECO:0000313" key="3">
    <source>
        <dbReference type="EMBL" id="GAX25062.1"/>
    </source>
</evidence>
<feature type="compositionally biased region" description="Acidic residues" evidence="1">
    <location>
        <begin position="8"/>
        <end position="20"/>
    </location>
</feature>
<dbReference type="OrthoDB" id="49454at2759"/>
<dbReference type="InterPro" id="IPR012923">
    <property type="entry name" value="Csm3"/>
</dbReference>
<dbReference type="Pfam" id="PF07962">
    <property type="entry name" value="Swi3"/>
    <property type="match status" value="1"/>
</dbReference>
<dbReference type="InParanoid" id="A0A1Z5KG40"/>
<feature type="compositionally biased region" description="Polar residues" evidence="1">
    <location>
        <begin position="191"/>
        <end position="211"/>
    </location>
</feature>
<keyword evidence="4" id="KW-1185">Reference proteome</keyword>
<feature type="region of interest" description="Disordered" evidence="1">
    <location>
        <begin position="189"/>
        <end position="321"/>
    </location>
</feature>
<dbReference type="GO" id="GO:0006974">
    <property type="term" value="P:DNA damage response"/>
    <property type="evidence" value="ECO:0007669"/>
    <property type="project" value="InterPro"/>
</dbReference>
<organism evidence="3 4">
    <name type="scientific">Fistulifera solaris</name>
    <name type="common">Oleaginous diatom</name>
    <dbReference type="NCBI Taxonomy" id="1519565"/>
    <lineage>
        <taxon>Eukaryota</taxon>
        <taxon>Sar</taxon>
        <taxon>Stramenopiles</taxon>
        <taxon>Ochrophyta</taxon>
        <taxon>Bacillariophyta</taxon>
        <taxon>Bacillariophyceae</taxon>
        <taxon>Bacillariophycidae</taxon>
        <taxon>Naviculales</taxon>
        <taxon>Naviculaceae</taxon>
        <taxon>Fistulifera</taxon>
    </lineage>
</organism>
<protein>
    <recommendedName>
        <fullName evidence="2">Chromosome segregation in meiosis protein 3 domain-containing protein</fullName>
    </recommendedName>
</protein>
<reference evidence="3 4" key="1">
    <citation type="journal article" date="2015" name="Plant Cell">
        <title>Oil accumulation by the oleaginous diatom Fistulifera solaris as revealed by the genome and transcriptome.</title>
        <authorList>
            <person name="Tanaka T."/>
            <person name="Maeda Y."/>
            <person name="Veluchamy A."/>
            <person name="Tanaka M."/>
            <person name="Abida H."/>
            <person name="Marechal E."/>
            <person name="Bowler C."/>
            <person name="Muto M."/>
            <person name="Sunaga Y."/>
            <person name="Tanaka M."/>
            <person name="Yoshino T."/>
            <person name="Taniguchi T."/>
            <person name="Fukuda Y."/>
            <person name="Nemoto M."/>
            <person name="Matsumoto M."/>
            <person name="Wong P.S."/>
            <person name="Aburatani S."/>
            <person name="Fujibuchi W."/>
        </authorList>
    </citation>
    <scope>NUCLEOTIDE SEQUENCE [LARGE SCALE GENOMIC DNA]</scope>
    <source>
        <strain evidence="3 4">JPCC DA0580</strain>
    </source>
</reference>
<feature type="compositionally biased region" description="Acidic residues" evidence="1">
    <location>
        <begin position="224"/>
        <end position="236"/>
    </location>
</feature>
<feature type="compositionally biased region" description="Basic and acidic residues" evidence="1">
    <location>
        <begin position="21"/>
        <end position="45"/>
    </location>
</feature>
<gene>
    <name evidence="3" type="ORF">FisN_10Lh257</name>
</gene>
<dbReference type="GO" id="GO:0031297">
    <property type="term" value="P:replication fork processing"/>
    <property type="evidence" value="ECO:0007669"/>
    <property type="project" value="InterPro"/>
</dbReference>
<dbReference type="AlphaFoldDB" id="A0A1Z5KG40"/>
<evidence type="ECO:0000313" key="4">
    <source>
        <dbReference type="Proteomes" id="UP000198406"/>
    </source>
</evidence>
<feature type="compositionally biased region" description="Polar residues" evidence="1">
    <location>
        <begin position="275"/>
        <end position="321"/>
    </location>
</feature>
<evidence type="ECO:0000259" key="2">
    <source>
        <dbReference type="Pfam" id="PF07962"/>
    </source>
</evidence>
<feature type="domain" description="Chromosome segregation in meiosis protein 3" evidence="2">
    <location>
        <begin position="63"/>
        <end position="145"/>
    </location>
</feature>
<feature type="region of interest" description="Disordered" evidence="1">
    <location>
        <begin position="1"/>
        <end position="61"/>
    </location>
</feature>
<evidence type="ECO:0000256" key="1">
    <source>
        <dbReference type="SAM" id="MobiDB-lite"/>
    </source>
</evidence>
<comment type="caution">
    <text evidence="3">The sequence shown here is derived from an EMBL/GenBank/DDBJ whole genome shotgun (WGS) entry which is preliminary data.</text>
</comment>
<dbReference type="EMBL" id="BDSP01000219">
    <property type="protein sequence ID" value="GAX25062.1"/>
    <property type="molecule type" value="Genomic_DNA"/>
</dbReference>
<feature type="compositionally biased region" description="Acidic residues" evidence="1">
    <location>
        <begin position="249"/>
        <end position="271"/>
    </location>
</feature>
<dbReference type="Proteomes" id="UP000198406">
    <property type="component" value="Unassembled WGS sequence"/>
</dbReference>
<sequence length="342" mass="38568">MATLYDSLDSDLEEEEEEEERLLSEQHGEADEDNDREKKRNKDDAPDLDYSGVTQKKKKRPTLTVEHLTGLNGLIRIPDDFKALNSKLPRDAKTAAQYTRSLMKLYQEFFVELWPQSSSTDVLLMIEQLGSKQPTKTYLQHLRDTARNRYVEHVLGREKAEKLLHELELGLRAPPEDPTMEYDDVLKEDPVQSSPHPVTRTANESSQTTSLPAAKRRKTIHDDSSDEEEAVFEDEPTLVSLLVNKESVPDDDASVDASNEPEFEEEPEPNDESSVANETNTQAADESTEEPTQSLTLLDQATQEISSQENQSTQVSEAPTIVADTQSMNFATQMTQMNPNEA</sequence>